<dbReference type="STRING" id="1120996.SAMN02746066_02171"/>
<protein>
    <recommendedName>
        <fullName evidence="5">[Ribosomal protein bS18]-alanine N-acetyltransferase</fullName>
        <ecNumber evidence="5">2.3.1.266</ecNumber>
    </recommendedName>
</protein>
<dbReference type="GO" id="GO:0005737">
    <property type="term" value="C:cytoplasm"/>
    <property type="evidence" value="ECO:0007669"/>
    <property type="project" value="UniProtKB-SubCell"/>
</dbReference>
<reference evidence="7 8" key="1">
    <citation type="submission" date="2016-11" db="EMBL/GenBank/DDBJ databases">
        <authorList>
            <person name="Jaros S."/>
            <person name="Januszkiewicz K."/>
            <person name="Wedrychowicz H."/>
        </authorList>
    </citation>
    <scope>NUCLEOTIDE SEQUENCE [LARGE SCALE GENOMIC DNA]</scope>
    <source>
        <strain evidence="7 8">DSM 15930</strain>
    </source>
</reference>
<dbReference type="InterPro" id="IPR000182">
    <property type="entry name" value="GNAT_dom"/>
</dbReference>
<keyword evidence="3 7" id="KW-0808">Transferase</keyword>
<evidence type="ECO:0000256" key="5">
    <source>
        <dbReference type="RuleBase" id="RU363094"/>
    </source>
</evidence>
<dbReference type="CDD" id="cd04301">
    <property type="entry name" value="NAT_SF"/>
    <property type="match status" value="1"/>
</dbReference>
<keyword evidence="2 5" id="KW-0963">Cytoplasm</keyword>
<gene>
    <name evidence="7" type="ORF">SAMN02746066_02171</name>
</gene>
<evidence type="ECO:0000256" key="4">
    <source>
        <dbReference type="ARBA" id="ARBA00023315"/>
    </source>
</evidence>
<dbReference type="NCBIfam" id="TIGR01575">
    <property type="entry name" value="rimI"/>
    <property type="match status" value="1"/>
</dbReference>
<comment type="similarity">
    <text evidence="1 5">Belongs to the acetyltransferase family. RimI subfamily.</text>
</comment>
<sequence>MFDIRLMEESDLEQVVEIEKSIFSDPWSRQSFLDSLNQNMCVYLVVENQEEIVAYCGLYVVQDEGQITNVAVKENYRNAHVATDMLNELIKHAIDKGACNFTLEVRASNNAAIHIYEKLGFEKVGTRKKFYEKPVEDAIIMLLYK</sequence>
<evidence type="ECO:0000256" key="2">
    <source>
        <dbReference type="ARBA" id="ARBA00022490"/>
    </source>
</evidence>
<accession>A0A1M7J6H3</accession>
<organism evidence="7 8">
    <name type="scientific">Anaerosporobacter mobilis DSM 15930</name>
    <dbReference type="NCBI Taxonomy" id="1120996"/>
    <lineage>
        <taxon>Bacteria</taxon>
        <taxon>Bacillati</taxon>
        <taxon>Bacillota</taxon>
        <taxon>Clostridia</taxon>
        <taxon>Lachnospirales</taxon>
        <taxon>Lachnospiraceae</taxon>
        <taxon>Anaerosporobacter</taxon>
    </lineage>
</organism>
<dbReference type="PANTHER" id="PTHR43420">
    <property type="entry name" value="ACETYLTRANSFERASE"/>
    <property type="match status" value="1"/>
</dbReference>
<name>A0A1M7J6H3_9FIRM</name>
<evidence type="ECO:0000313" key="7">
    <source>
        <dbReference type="EMBL" id="SHM48574.1"/>
    </source>
</evidence>
<comment type="function">
    <text evidence="5">Acetylates the N-terminal alanine of ribosomal protein bS18.</text>
</comment>
<evidence type="ECO:0000256" key="3">
    <source>
        <dbReference type="ARBA" id="ARBA00022679"/>
    </source>
</evidence>
<dbReference type="InterPro" id="IPR006464">
    <property type="entry name" value="AcTrfase_RimI/Ard1"/>
</dbReference>
<dbReference type="GO" id="GO:0008999">
    <property type="term" value="F:protein-N-terminal-alanine acetyltransferase activity"/>
    <property type="evidence" value="ECO:0007669"/>
    <property type="project" value="UniProtKB-EC"/>
</dbReference>
<evidence type="ECO:0000313" key="8">
    <source>
        <dbReference type="Proteomes" id="UP000184038"/>
    </source>
</evidence>
<dbReference type="SUPFAM" id="SSF55729">
    <property type="entry name" value="Acyl-CoA N-acyltransferases (Nat)"/>
    <property type="match status" value="1"/>
</dbReference>
<keyword evidence="4" id="KW-0012">Acyltransferase</keyword>
<comment type="subcellular location">
    <subcellularLocation>
        <location evidence="5">Cytoplasm</location>
    </subcellularLocation>
</comment>
<proteinExistence type="inferred from homology"/>
<keyword evidence="8" id="KW-1185">Reference proteome</keyword>
<dbReference type="EC" id="2.3.1.266" evidence="5"/>
<comment type="catalytic activity">
    <reaction evidence="5">
        <text>N-terminal L-alanyl-[ribosomal protein bS18] + acetyl-CoA = N-terminal N(alpha)-acetyl-L-alanyl-[ribosomal protein bS18] + CoA + H(+)</text>
        <dbReference type="Rhea" id="RHEA:43756"/>
        <dbReference type="Rhea" id="RHEA-COMP:10676"/>
        <dbReference type="Rhea" id="RHEA-COMP:10677"/>
        <dbReference type="ChEBI" id="CHEBI:15378"/>
        <dbReference type="ChEBI" id="CHEBI:57287"/>
        <dbReference type="ChEBI" id="CHEBI:57288"/>
        <dbReference type="ChEBI" id="CHEBI:64718"/>
        <dbReference type="ChEBI" id="CHEBI:83683"/>
        <dbReference type="EC" id="2.3.1.266"/>
    </reaction>
</comment>
<dbReference type="AlphaFoldDB" id="A0A1M7J6H3"/>
<dbReference type="Pfam" id="PF00583">
    <property type="entry name" value="Acetyltransf_1"/>
    <property type="match status" value="1"/>
</dbReference>
<dbReference type="RefSeq" id="WP_242952524.1">
    <property type="nucleotide sequence ID" value="NZ_FRCP01000010.1"/>
</dbReference>
<dbReference type="Gene3D" id="3.40.630.30">
    <property type="match status" value="1"/>
</dbReference>
<evidence type="ECO:0000256" key="1">
    <source>
        <dbReference type="ARBA" id="ARBA00005395"/>
    </source>
</evidence>
<dbReference type="InterPro" id="IPR050680">
    <property type="entry name" value="YpeA/RimI_acetyltransf"/>
</dbReference>
<feature type="domain" description="N-acetyltransferase" evidence="6">
    <location>
        <begin position="2"/>
        <end position="145"/>
    </location>
</feature>
<evidence type="ECO:0000259" key="6">
    <source>
        <dbReference type="PROSITE" id="PS51186"/>
    </source>
</evidence>
<dbReference type="PROSITE" id="PS51186">
    <property type="entry name" value="GNAT"/>
    <property type="match status" value="1"/>
</dbReference>
<dbReference type="Proteomes" id="UP000184038">
    <property type="component" value="Unassembled WGS sequence"/>
</dbReference>
<dbReference type="InterPro" id="IPR016181">
    <property type="entry name" value="Acyl_CoA_acyltransferase"/>
</dbReference>
<dbReference type="EMBL" id="FRCP01000010">
    <property type="protein sequence ID" value="SHM48574.1"/>
    <property type="molecule type" value="Genomic_DNA"/>
</dbReference>
<dbReference type="PANTHER" id="PTHR43420:SF44">
    <property type="entry name" value="ACETYLTRANSFERASE YPEA"/>
    <property type="match status" value="1"/>
</dbReference>